<gene>
    <name evidence="2" type="ORF">DXH47_10135</name>
</gene>
<dbReference type="Proteomes" id="UP000290602">
    <property type="component" value="Unassembled WGS sequence"/>
</dbReference>
<organism evidence="2 3">
    <name type="scientific">Levilactobacillus suantsaii</name>
    <dbReference type="NCBI Taxonomy" id="2292255"/>
    <lineage>
        <taxon>Bacteria</taxon>
        <taxon>Bacillati</taxon>
        <taxon>Bacillota</taxon>
        <taxon>Bacilli</taxon>
        <taxon>Lactobacillales</taxon>
        <taxon>Lactobacillaceae</taxon>
        <taxon>Levilactobacillus</taxon>
    </lineage>
</organism>
<proteinExistence type="predicted"/>
<dbReference type="Pfam" id="PF18050">
    <property type="entry name" value="Cyclophil_like2"/>
    <property type="match status" value="1"/>
</dbReference>
<evidence type="ECO:0000259" key="1">
    <source>
        <dbReference type="Pfam" id="PF18050"/>
    </source>
</evidence>
<evidence type="ECO:0000313" key="2">
    <source>
        <dbReference type="EMBL" id="RXI76769.1"/>
    </source>
</evidence>
<dbReference type="SUPFAM" id="SSF50891">
    <property type="entry name" value="Cyclophilin-like"/>
    <property type="match status" value="1"/>
</dbReference>
<dbReference type="EMBL" id="QXIL01000026">
    <property type="protein sequence ID" value="RXI76769.1"/>
    <property type="molecule type" value="Genomic_DNA"/>
</dbReference>
<protein>
    <recommendedName>
        <fullName evidence="1">Cyclophilin-like domain-containing protein</fullName>
    </recommendedName>
</protein>
<reference evidence="2 3" key="1">
    <citation type="submission" date="2018-08" db="EMBL/GenBank/DDBJ databases">
        <title>Lactobacillus suantsai sp. nov., isolated from traditional fermented suan-tsai in Taiwan.</title>
        <authorList>
            <person name="Huang C.-H."/>
        </authorList>
    </citation>
    <scope>NUCLEOTIDE SEQUENCE [LARGE SCALE GENOMIC DNA]</scope>
    <source>
        <strain evidence="2 3">BCRC 12945</strain>
    </source>
</reference>
<feature type="domain" description="Cyclophilin-like" evidence="1">
    <location>
        <begin position="13"/>
        <end position="117"/>
    </location>
</feature>
<dbReference type="InterPro" id="IPR029000">
    <property type="entry name" value="Cyclophilin-like_dom_sf"/>
</dbReference>
<sequence length="121" mass="13819">MSKKTLVEISVNNDVKLTAQFEDNATTRDLISRMPFTVDMDNLYSREMCHRYGHGGLPTDNAKDKGYQVGDISYWPPMGSLVFLYKQNGEVFEQQPIGHIDNDVSFFSKFNSAQVTFRVRA</sequence>
<comment type="caution">
    <text evidence="2">The sequence shown here is derived from an EMBL/GenBank/DDBJ whole genome shotgun (WGS) entry which is preliminary data.</text>
</comment>
<dbReference type="RefSeq" id="WP_129033193.1">
    <property type="nucleotide sequence ID" value="NZ_QXIL01000026.1"/>
</dbReference>
<dbReference type="InterPro" id="IPR041183">
    <property type="entry name" value="Cyclophilin-like"/>
</dbReference>
<dbReference type="OrthoDB" id="5298378at2"/>
<name>A0A4Q0VHB4_9LACO</name>
<accession>A0A4Q0VHB4</accession>
<keyword evidence="3" id="KW-1185">Reference proteome</keyword>
<dbReference type="Gene3D" id="2.40.100.20">
    <property type="match status" value="1"/>
</dbReference>
<evidence type="ECO:0000313" key="3">
    <source>
        <dbReference type="Proteomes" id="UP000290602"/>
    </source>
</evidence>
<dbReference type="AlphaFoldDB" id="A0A4Q0VHB4"/>